<gene>
    <name evidence="2" type="ordered locus">Tter_2154</name>
</gene>
<evidence type="ECO:0000313" key="2">
    <source>
        <dbReference type="EMBL" id="ACZ43055.1"/>
    </source>
</evidence>
<name>D1CH34_THET1</name>
<dbReference type="Pfam" id="PF10006">
    <property type="entry name" value="DUF2249"/>
    <property type="match status" value="1"/>
</dbReference>
<protein>
    <recommendedName>
        <fullName evidence="1">DUF2249 domain-containing protein</fullName>
    </recommendedName>
</protein>
<sequence length="83" mass="9924">MSLEKDLAPEMIIDVREIEPRDRHRLIFETLDGLAAGQRLLIMVDHDPKPLYYQLMAEKQGLFDWEYLEQGPELWRVLITRTR</sequence>
<dbReference type="Proteomes" id="UP000000323">
    <property type="component" value="Chromosome 2"/>
</dbReference>
<organism evidence="2 3">
    <name type="scientific">Thermobaculum terrenum (strain ATCC BAA-798 / CCMEE 7001 / YNP1)</name>
    <dbReference type="NCBI Taxonomy" id="525904"/>
    <lineage>
        <taxon>Bacteria</taxon>
        <taxon>Bacillati</taxon>
        <taxon>Chloroflexota</taxon>
        <taxon>Chloroflexia</taxon>
        <taxon>Candidatus Thermobaculales</taxon>
        <taxon>Candidatus Thermobaculaceae</taxon>
        <taxon>Thermobaculum</taxon>
    </lineage>
</organism>
<dbReference type="RefSeq" id="WP_012876086.1">
    <property type="nucleotide sequence ID" value="NC_013526.1"/>
</dbReference>
<feature type="domain" description="DUF2249" evidence="1">
    <location>
        <begin position="13"/>
        <end position="81"/>
    </location>
</feature>
<proteinExistence type="predicted"/>
<dbReference type="KEGG" id="ttr:Tter_2154"/>
<evidence type="ECO:0000313" key="3">
    <source>
        <dbReference type="Proteomes" id="UP000000323"/>
    </source>
</evidence>
<dbReference type="eggNOG" id="COG4309">
    <property type="taxonomic scope" value="Bacteria"/>
</dbReference>
<accession>D1CH34</accession>
<dbReference type="EMBL" id="CP001826">
    <property type="protein sequence ID" value="ACZ43055.1"/>
    <property type="molecule type" value="Genomic_DNA"/>
</dbReference>
<dbReference type="InterPro" id="IPR018720">
    <property type="entry name" value="DUF2249"/>
</dbReference>
<evidence type="ECO:0000259" key="1">
    <source>
        <dbReference type="Pfam" id="PF10006"/>
    </source>
</evidence>
<keyword evidence="3" id="KW-1185">Reference proteome</keyword>
<dbReference type="HOGENOM" id="CLU_146484_3_0_0"/>
<dbReference type="AlphaFoldDB" id="D1CH34"/>
<dbReference type="STRING" id="525904.Tter_2154"/>
<reference evidence="3" key="1">
    <citation type="journal article" date="2010" name="Stand. Genomic Sci.">
        <title>Complete genome sequence of 'Thermobaculum terrenum' type strain (YNP1).</title>
        <authorList>
            <person name="Kiss H."/>
            <person name="Cleland D."/>
            <person name="Lapidus A."/>
            <person name="Lucas S."/>
            <person name="Glavina Del Rio T."/>
            <person name="Nolan M."/>
            <person name="Tice H."/>
            <person name="Han C."/>
            <person name="Goodwin L."/>
            <person name="Pitluck S."/>
            <person name="Liolios K."/>
            <person name="Ivanova N."/>
            <person name="Mavromatis K."/>
            <person name="Ovchinnikova G."/>
            <person name="Pati A."/>
            <person name="Chen A."/>
            <person name="Palaniappan K."/>
            <person name="Land M."/>
            <person name="Hauser L."/>
            <person name="Chang Y."/>
            <person name="Jeffries C."/>
            <person name="Lu M."/>
            <person name="Brettin T."/>
            <person name="Detter J."/>
            <person name="Goker M."/>
            <person name="Tindall B."/>
            <person name="Beck B."/>
            <person name="McDermott T."/>
            <person name="Woyke T."/>
            <person name="Bristow J."/>
            <person name="Eisen J."/>
            <person name="Markowitz V."/>
            <person name="Hugenholtz P."/>
            <person name="Kyrpides N."/>
            <person name="Klenk H."/>
            <person name="Cheng J."/>
        </authorList>
    </citation>
    <scope>NUCLEOTIDE SEQUENCE [LARGE SCALE GENOMIC DNA]</scope>
    <source>
        <strain evidence="3">ATCC BAA-798 / YNP1</strain>
    </source>
</reference>